<dbReference type="EMBL" id="JAHQIW010005587">
    <property type="protein sequence ID" value="KAJ1366596.1"/>
    <property type="molecule type" value="Genomic_DNA"/>
</dbReference>
<evidence type="ECO:0000313" key="1">
    <source>
        <dbReference type="EMBL" id="KAJ1366596.1"/>
    </source>
</evidence>
<sequence>MRKLPTNSIVTSLLMTISTVLECGVLPACQASSRTFTVTGFTTLPVAMVYTSAMNAVRFPSIATSETGARGFVQRLVMQTIEYIPMNCPLVNGPEEDHRNIIMANWSKAMWQSVVDRAVRMLASGPFGTPFCSARATVGGN</sequence>
<reference evidence="1" key="1">
    <citation type="submission" date="2021-06" db="EMBL/GenBank/DDBJ databases">
        <title>Parelaphostrongylus tenuis whole genome reference sequence.</title>
        <authorList>
            <person name="Garwood T.J."/>
            <person name="Larsen P.A."/>
            <person name="Fountain-Jones N.M."/>
            <person name="Garbe J.R."/>
            <person name="Macchietto M.G."/>
            <person name="Kania S.A."/>
            <person name="Gerhold R.W."/>
            <person name="Richards J.E."/>
            <person name="Wolf T.M."/>
        </authorList>
    </citation>
    <scope>NUCLEOTIDE SEQUENCE</scope>
    <source>
        <strain evidence="1">MNPRO001-30</strain>
        <tissue evidence="1">Meninges</tissue>
    </source>
</reference>
<protein>
    <submittedName>
        <fullName evidence="1">Uncharacterized protein</fullName>
    </submittedName>
</protein>
<comment type="caution">
    <text evidence="1">The sequence shown here is derived from an EMBL/GenBank/DDBJ whole genome shotgun (WGS) entry which is preliminary data.</text>
</comment>
<dbReference type="AlphaFoldDB" id="A0AAD5QZJ6"/>
<keyword evidence="2" id="KW-1185">Reference proteome</keyword>
<gene>
    <name evidence="1" type="ORF">KIN20_027288</name>
</gene>
<accession>A0AAD5QZJ6</accession>
<dbReference type="Proteomes" id="UP001196413">
    <property type="component" value="Unassembled WGS sequence"/>
</dbReference>
<evidence type="ECO:0000313" key="2">
    <source>
        <dbReference type="Proteomes" id="UP001196413"/>
    </source>
</evidence>
<organism evidence="1 2">
    <name type="scientific">Parelaphostrongylus tenuis</name>
    <name type="common">Meningeal worm</name>
    <dbReference type="NCBI Taxonomy" id="148309"/>
    <lineage>
        <taxon>Eukaryota</taxon>
        <taxon>Metazoa</taxon>
        <taxon>Ecdysozoa</taxon>
        <taxon>Nematoda</taxon>
        <taxon>Chromadorea</taxon>
        <taxon>Rhabditida</taxon>
        <taxon>Rhabditina</taxon>
        <taxon>Rhabditomorpha</taxon>
        <taxon>Strongyloidea</taxon>
        <taxon>Metastrongylidae</taxon>
        <taxon>Parelaphostrongylus</taxon>
    </lineage>
</organism>
<name>A0AAD5QZJ6_PARTN</name>
<proteinExistence type="predicted"/>